<keyword evidence="7 10" id="KW-0472">Membrane</keyword>
<dbReference type="GO" id="GO:0009279">
    <property type="term" value="C:cell outer membrane"/>
    <property type="evidence" value="ECO:0007669"/>
    <property type="project" value="UniProtKB-SubCell"/>
</dbReference>
<dbReference type="GO" id="GO:0015344">
    <property type="term" value="F:siderophore uptake transmembrane transporter activity"/>
    <property type="evidence" value="ECO:0007669"/>
    <property type="project" value="TreeGrafter"/>
</dbReference>
<evidence type="ECO:0000256" key="11">
    <source>
        <dbReference type="RuleBase" id="RU003357"/>
    </source>
</evidence>
<comment type="similarity">
    <text evidence="2 10 11">Belongs to the TonB-dependent receptor family.</text>
</comment>
<dbReference type="InterPro" id="IPR036942">
    <property type="entry name" value="Beta-barrel_TonB_sf"/>
</dbReference>
<dbReference type="PANTHER" id="PTHR32552">
    <property type="entry name" value="FERRICHROME IRON RECEPTOR-RELATED"/>
    <property type="match status" value="1"/>
</dbReference>
<gene>
    <name evidence="14" type="ORF">BJN45_12440</name>
</gene>
<dbReference type="InterPro" id="IPR010105">
    <property type="entry name" value="TonB_sidphr_rcpt"/>
</dbReference>
<feature type="domain" description="TonB-dependent receptor plug" evidence="13">
    <location>
        <begin position="54"/>
        <end position="152"/>
    </location>
</feature>
<dbReference type="PANTHER" id="PTHR32552:SF82">
    <property type="entry name" value="FCUA PROTEIN"/>
    <property type="match status" value="1"/>
</dbReference>
<evidence type="ECO:0000256" key="8">
    <source>
        <dbReference type="ARBA" id="ARBA00023170"/>
    </source>
</evidence>
<dbReference type="EMBL" id="MTHD01000004">
    <property type="protein sequence ID" value="OMG53261.1"/>
    <property type="molecule type" value="Genomic_DNA"/>
</dbReference>
<reference evidence="14 15" key="1">
    <citation type="submission" date="2016-10" db="EMBL/GenBank/DDBJ databases">
        <title>Alkaliphiles isolated from bioreactors.</title>
        <authorList>
            <person name="Salah Z."/>
            <person name="Rout S.P."/>
            <person name="Humphreys P.N."/>
        </authorList>
    </citation>
    <scope>NUCLEOTIDE SEQUENCE [LARGE SCALE GENOMIC DNA]</scope>
    <source>
        <strain evidence="14 15">ZS02</strain>
    </source>
</reference>
<evidence type="ECO:0000256" key="6">
    <source>
        <dbReference type="ARBA" id="ARBA00023077"/>
    </source>
</evidence>
<evidence type="ECO:0000256" key="9">
    <source>
        <dbReference type="ARBA" id="ARBA00023237"/>
    </source>
</evidence>
<dbReference type="InterPro" id="IPR000531">
    <property type="entry name" value="Beta-barrel_TonB"/>
</dbReference>
<keyword evidence="5 10" id="KW-0812">Transmembrane</keyword>
<dbReference type="Gene3D" id="2.40.170.20">
    <property type="entry name" value="TonB-dependent receptor, beta-barrel domain"/>
    <property type="match status" value="1"/>
</dbReference>
<name>A0A1R1I3D9_9RHOO</name>
<keyword evidence="15" id="KW-1185">Reference proteome</keyword>
<accession>A0A1R1I3D9</accession>
<evidence type="ECO:0000313" key="14">
    <source>
        <dbReference type="EMBL" id="OMG53261.1"/>
    </source>
</evidence>
<keyword evidence="4 10" id="KW-1134">Transmembrane beta strand</keyword>
<organism evidence="14 15">
    <name type="scientific">Azonexus hydrophilus</name>
    <dbReference type="NCBI Taxonomy" id="418702"/>
    <lineage>
        <taxon>Bacteria</taxon>
        <taxon>Pseudomonadati</taxon>
        <taxon>Pseudomonadota</taxon>
        <taxon>Betaproteobacteria</taxon>
        <taxon>Rhodocyclales</taxon>
        <taxon>Azonexaceae</taxon>
        <taxon>Azonexus</taxon>
    </lineage>
</organism>
<keyword evidence="8 14" id="KW-0675">Receptor</keyword>
<dbReference type="Proteomes" id="UP000187526">
    <property type="component" value="Unassembled WGS sequence"/>
</dbReference>
<dbReference type="InterPro" id="IPR039426">
    <property type="entry name" value="TonB-dep_rcpt-like"/>
</dbReference>
<sequence>MAQSVATTEAGGEVTLSTVQVSANAETASDLPGVYAGGQVAKGARLGLLGNQDVMDTPFSVTSYTAKLIEDQGAKTVADVLDNDPSVRFTTSGSHAFENFRLRGFDVHGSDLAINGMYGLAPLGNSTLEFVERVEVLKGPSAMFTGMAPSGGIGGTINLVPKRAANDPLTRVTLDYQTQSQFGTSVDVGRRFGADKAVGLRVNASYGDGETALNGQDKTRKFLSAALDYRGESLTASLDVYDSKLSFSGGSPAMFGFANPDIPAAPDPSVNMLRSAAGELESKAVIARAEYAFNKNFSAFASIGTRKHDYSGWVNGTHVHNVQPNGSAQVRGVAQRGYDEGVAAEAGGRFGFNTGAVRHELVLQASRTVLESGYLSNTTGMLASNISNPITPPLPAMPVGSVPKLSDTTLSSLALVDTLSFMQDAVRLTLGLRQQQVEQTSYNVAGVETSDYDEKALTPAVGLVVKPWGEGISLYASYVEGLSQGASVKVANGYAQDQIFKPYKTEQKEVGVKWNAGTFTNTVSLFEIAKPELITTGTAPNLVASDGGESRVRGLEWNTFGQITSTVRVLGGISYTKSELTKTAGGVNEGNELFGVPRWQGNLGTEWDTPLGGLSLNAHLIATSAQYLNNANTYRIPGWSQVNVGARYETVVAAHKTTLRLNIRNLFDRHYYSGSFAEPRATLAEGRTVQASVTVDF</sequence>
<dbReference type="Pfam" id="PF00593">
    <property type="entry name" value="TonB_dep_Rec_b-barrel"/>
    <property type="match status" value="1"/>
</dbReference>
<evidence type="ECO:0000256" key="4">
    <source>
        <dbReference type="ARBA" id="ARBA00022452"/>
    </source>
</evidence>
<evidence type="ECO:0000256" key="5">
    <source>
        <dbReference type="ARBA" id="ARBA00022692"/>
    </source>
</evidence>
<keyword evidence="9 10" id="KW-0998">Cell outer membrane</keyword>
<comment type="caution">
    <text evidence="14">The sequence shown here is derived from an EMBL/GenBank/DDBJ whole genome shotgun (WGS) entry which is preliminary data.</text>
</comment>
<dbReference type="NCBIfam" id="TIGR01783">
    <property type="entry name" value="TonB-siderophor"/>
    <property type="match status" value="1"/>
</dbReference>
<dbReference type="AlphaFoldDB" id="A0A1R1I3D9"/>
<dbReference type="InterPro" id="IPR012910">
    <property type="entry name" value="Plug_dom"/>
</dbReference>
<dbReference type="InterPro" id="IPR037066">
    <property type="entry name" value="Plug_dom_sf"/>
</dbReference>
<keyword evidence="6 11" id="KW-0798">TonB box</keyword>
<dbReference type="GO" id="GO:0015891">
    <property type="term" value="P:siderophore transport"/>
    <property type="evidence" value="ECO:0007669"/>
    <property type="project" value="InterPro"/>
</dbReference>
<dbReference type="PROSITE" id="PS52016">
    <property type="entry name" value="TONB_DEPENDENT_REC_3"/>
    <property type="match status" value="1"/>
</dbReference>
<evidence type="ECO:0000256" key="2">
    <source>
        <dbReference type="ARBA" id="ARBA00009810"/>
    </source>
</evidence>
<evidence type="ECO:0000256" key="10">
    <source>
        <dbReference type="PROSITE-ProRule" id="PRU01360"/>
    </source>
</evidence>
<dbReference type="Pfam" id="PF07715">
    <property type="entry name" value="Plug"/>
    <property type="match status" value="1"/>
</dbReference>
<dbReference type="SUPFAM" id="SSF56935">
    <property type="entry name" value="Porins"/>
    <property type="match status" value="1"/>
</dbReference>
<dbReference type="CDD" id="cd01347">
    <property type="entry name" value="ligand_gated_channel"/>
    <property type="match status" value="1"/>
</dbReference>
<evidence type="ECO:0000259" key="13">
    <source>
        <dbReference type="Pfam" id="PF07715"/>
    </source>
</evidence>
<keyword evidence="3 10" id="KW-0813">Transport</keyword>
<protein>
    <submittedName>
        <fullName evidence="14">TonB-dependent siderophore receptor</fullName>
    </submittedName>
</protein>
<evidence type="ECO:0000256" key="7">
    <source>
        <dbReference type="ARBA" id="ARBA00023136"/>
    </source>
</evidence>
<proteinExistence type="inferred from homology"/>
<dbReference type="GO" id="GO:0038023">
    <property type="term" value="F:signaling receptor activity"/>
    <property type="evidence" value="ECO:0007669"/>
    <property type="project" value="InterPro"/>
</dbReference>
<comment type="subcellular location">
    <subcellularLocation>
        <location evidence="1 10">Cell outer membrane</location>
        <topology evidence="1 10">Multi-pass membrane protein</topology>
    </subcellularLocation>
</comment>
<feature type="domain" description="TonB-dependent receptor-like beta-barrel" evidence="12">
    <location>
        <begin position="272"/>
        <end position="666"/>
    </location>
</feature>
<dbReference type="Gene3D" id="2.170.130.10">
    <property type="entry name" value="TonB-dependent receptor, plug domain"/>
    <property type="match status" value="1"/>
</dbReference>
<evidence type="ECO:0000256" key="3">
    <source>
        <dbReference type="ARBA" id="ARBA00022448"/>
    </source>
</evidence>
<evidence type="ECO:0000256" key="1">
    <source>
        <dbReference type="ARBA" id="ARBA00004571"/>
    </source>
</evidence>
<evidence type="ECO:0000313" key="15">
    <source>
        <dbReference type="Proteomes" id="UP000187526"/>
    </source>
</evidence>
<evidence type="ECO:0000259" key="12">
    <source>
        <dbReference type="Pfam" id="PF00593"/>
    </source>
</evidence>
<dbReference type="STRING" id="418702.BJN45_12440"/>